<evidence type="ECO:0000313" key="2">
    <source>
        <dbReference type="EMBL" id="JAE26260.1"/>
    </source>
</evidence>
<protein>
    <submittedName>
        <fullName evidence="2">Uncharacterized protein</fullName>
    </submittedName>
</protein>
<keyword evidence="1" id="KW-0472">Membrane</keyword>
<proteinExistence type="predicted"/>
<evidence type="ECO:0000256" key="1">
    <source>
        <dbReference type="SAM" id="Phobius"/>
    </source>
</evidence>
<reference evidence="2" key="2">
    <citation type="journal article" date="2015" name="Data Brief">
        <title>Shoot transcriptome of the giant reed, Arundo donax.</title>
        <authorList>
            <person name="Barrero R.A."/>
            <person name="Guerrero F.D."/>
            <person name="Moolhuijzen P."/>
            <person name="Goolsby J.A."/>
            <person name="Tidwell J."/>
            <person name="Bellgard S.E."/>
            <person name="Bellgard M.I."/>
        </authorList>
    </citation>
    <scope>NUCLEOTIDE SEQUENCE</scope>
    <source>
        <tissue evidence="2">Shoot tissue taken approximately 20 cm above the soil surface</tissue>
    </source>
</reference>
<accession>A0A0A9GM99</accession>
<dbReference type="AlphaFoldDB" id="A0A0A9GM99"/>
<reference evidence="2" key="1">
    <citation type="submission" date="2014-09" db="EMBL/GenBank/DDBJ databases">
        <authorList>
            <person name="Magalhaes I.L.F."/>
            <person name="Oliveira U."/>
            <person name="Santos F.R."/>
            <person name="Vidigal T.H.D.A."/>
            <person name="Brescovit A.D."/>
            <person name="Santos A.J."/>
        </authorList>
    </citation>
    <scope>NUCLEOTIDE SEQUENCE</scope>
    <source>
        <tissue evidence="2">Shoot tissue taken approximately 20 cm above the soil surface</tissue>
    </source>
</reference>
<feature type="transmembrane region" description="Helical" evidence="1">
    <location>
        <begin position="25"/>
        <end position="45"/>
    </location>
</feature>
<keyword evidence="1" id="KW-1133">Transmembrane helix</keyword>
<keyword evidence="1" id="KW-0812">Transmembrane</keyword>
<dbReference type="EMBL" id="GBRH01171636">
    <property type="protein sequence ID" value="JAE26260.1"/>
    <property type="molecule type" value="Transcribed_RNA"/>
</dbReference>
<sequence>MDCHTTECISDVTVSVILYQLSATVPRLPCFSIFFIYIFCLVATIKLV</sequence>
<name>A0A0A9GM99_ARUDO</name>
<organism evidence="2">
    <name type="scientific">Arundo donax</name>
    <name type="common">Giant reed</name>
    <name type="synonym">Donax arundinaceus</name>
    <dbReference type="NCBI Taxonomy" id="35708"/>
    <lineage>
        <taxon>Eukaryota</taxon>
        <taxon>Viridiplantae</taxon>
        <taxon>Streptophyta</taxon>
        <taxon>Embryophyta</taxon>
        <taxon>Tracheophyta</taxon>
        <taxon>Spermatophyta</taxon>
        <taxon>Magnoliopsida</taxon>
        <taxon>Liliopsida</taxon>
        <taxon>Poales</taxon>
        <taxon>Poaceae</taxon>
        <taxon>PACMAD clade</taxon>
        <taxon>Arundinoideae</taxon>
        <taxon>Arundineae</taxon>
        <taxon>Arundo</taxon>
    </lineage>
</organism>